<name>A0A4Y9AAA4_9BACI</name>
<evidence type="ECO:0000313" key="1">
    <source>
        <dbReference type="EMBL" id="TFJ92117.1"/>
    </source>
</evidence>
<dbReference type="Pfam" id="PF14367">
    <property type="entry name" value="DUF4411"/>
    <property type="match status" value="1"/>
</dbReference>
<gene>
    <name evidence="1" type="ORF">E4U82_14140</name>
</gene>
<sequence length="97" mass="11666">MKDNIFLIDANAFLTPSKNYYRFSVAPSYWEKINNIAQNGYIKTIYKVKKEVCPRTRESEKDDIQLWYENNFQGQIISTNKEEIVQEYVNIINHLYY</sequence>
<dbReference type="OrthoDB" id="3231195at2"/>
<evidence type="ECO:0000313" key="2">
    <source>
        <dbReference type="Proteomes" id="UP000298484"/>
    </source>
</evidence>
<keyword evidence="2" id="KW-1185">Reference proteome</keyword>
<dbReference type="RefSeq" id="WP_135110819.1">
    <property type="nucleotide sequence ID" value="NZ_SRHY01000029.1"/>
</dbReference>
<protein>
    <submittedName>
        <fullName evidence="1">DUF4411 family protein</fullName>
    </submittedName>
</protein>
<organism evidence="1 2">
    <name type="scientific">Lentibacillus salicampi</name>
    <dbReference type="NCBI Taxonomy" id="175306"/>
    <lineage>
        <taxon>Bacteria</taxon>
        <taxon>Bacillati</taxon>
        <taxon>Bacillota</taxon>
        <taxon>Bacilli</taxon>
        <taxon>Bacillales</taxon>
        <taxon>Bacillaceae</taxon>
        <taxon>Lentibacillus</taxon>
    </lineage>
</organism>
<proteinExistence type="predicted"/>
<dbReference type="InterPro" id="IPR016541">
    <property type="entry name" value="UCP008505"/>
</dbReference>
<dbReference type="EMBL" id="SRHY01000029">
    <property type="protein sequence ID" value="TFJ92117.1"/>
    <property type="molecule type" value="Genomic_DNA"/>
</dbReference>
<dbReference type="Proteomes" id="UP000298484">
    <property type="component" value="Unassembled WGS sequence"/>
</dbReference>
<reference evidence="1 2" key="1">
    <citation type="submission" date="2019-03" db="EMBL/GenBank/DDBJ databases">
        <title>Genome sequence of Lentibacillus salicampi ATCC BAA-719.</title>
        <authorList>
            <person name="Maclea K.S."/>
            <person name="Simoes Junior M."/>
        </authorList>
    </citation>
    <scope>NUCLEOTIDE SEQUENCE [LARGE SCALE GENOMIC DNA]</scope>
    <source>
        <strain evidence="1 2">ATCC BAA-719</strain>
    </source>
</reference>
<accession>A0A4Y9AAA4</accession>
<comment type="caution">
    <text evidence="1">The sequence shown here is derived from an EMBL/GenBank/DDBJ whole genome shotgun (WGS) entry which is preliminary data.</text>
</comment>
<dbReference type="AlphaFoldDB" id="A0A4Y9AAA4"/>